<gene>
    <name evidence="7" type="ORF">DNH61_08290</name>
</gene>
<dbReference type="PROSITE" id="PS51257">
    <property type="entry name" value="PROKAR_LIPOPROTEIN"/>
    <property type="match status" value="1"/>
</dbReference>
<keyword evidence="3" id="KW-0472">Membrane</keyword>
<evidence type="ECO:0000256" key="4">
    <source>
        <dbReference type="ARBA" id="ARBA00023139"/>
    </source>
</evidence>
<feature type="chain" id="PRO_5016154552" evidence="6">
    <location>
        <begin position="24"/>
        <end position="441"/>
    </location>
</feature>
<dbReference type="EMBL" id="QKRB01000040">
    <property type="protein sequence ID" value="PZD96342.1"/>
    <property type="molecule type" value="Genomic_DNA"/>
</dbReference>
<evidence type="ECO:0000256" key="2">
    <source>
        <dbReference type="ARBA" id="ARBA00022729"/>
    </source>
</evidence>
<dbReference type="Proteomes" id="UP000249522">
    <property type="component" value="Unassembled WGS sequence"/>
</dbReference>
<dbReference type="SUPFAM" id="SSF53850">
    <property type="entry name" value="Periplasmic binding protein-like II"/>
    <property type="match status" value="1"/>
</dbReference>
<evidence type="ECO:0000256" key="6">
    <source>
        <dbReference type="SAM" id="SignalP"/>
    </source>
</evidence>
<dbReference type="Pfam" id="PF01547">
    <property type="entry name" value="SBP_bac_1"/>
    <property type="match status" value="1"/>
</dbReference>
<dbReference type="PANTHER" id="PTHR43649:SF33">
    <property type="entry name" value="POLYGALACTURONAN_RHAMNOGALACTURONAN-BINDING PROTEIN YTCQ"/>
    <property type="match status" value="1"/>
</dbReference>
<dbReference type="InterPro" id="IPR050490">
    <property type="entry name" value="Bact_solute-bd_prot1"/>
</dbReference>
<dbReference type="InterPro" id="IPR006059">
    <property type="entry name" value="SBP"/>
</dbReference>
<comment type="caution">
    <text evidence="7">The sequence shown here is derived from an EMBL/GenBank/DDBJ whole genome shotgun (WGS) entry which is preliminary data.</text>
</comment>
<organism evidence="7 8">
    <name type="scientific">Paenibacillus sambharensis</name>
    <dbReference type="NCBI Taxonomy" id="1803190"/>
    <lineage>
        <taxon>Bacteria</taxon>
        <taxon>Bacillati</taxon>
        <taxon>Bacillota</taxon>
        <taxon>Bacilli</taxon>
        <taxon>Bacillales</taxon>
        <taxon>Paenibacillaceae</taxon>
        <taxon>Paenibacillus</taxon>
    </lineage>
</organism>
<keyword evidence="1" id="KW-1003">Cell membrane</keyword>
<accession>A0A2W1LMX5</accession>
<protein>
    <submittedName>
        <fullName evidence="7">ABC transporter substrate-binding protein</fullName>
    </submittedName>
</protein>
<keyword evidence="2 6" id="KW-0732">Signal</keyword>
<proteinExistence type="predicted"/>
<dbReference type="RefSeq" id="WP_111146196.1">
    <property type="nucleotide sequence ID" value="NZ_QKRB01000040.1"/>
</dbReference>
<reference evidence="7 8" key="1">
    <citation type="submission" date="2018-06" db="EMBL/GenBank/DDBJ databases">
        <title>Paenibacillus imtechensis sp. nov.</title>
        <authorList>
            <person name="Pinnaka A.K."/>
            <person name="Singh H."/>
            <person name="Kaur M."/>
        </authorList>
    </citation>
    <scope>NUCLEOTIDE SEQUENCE [LARGE SCALE GENOMIC DNA]</scope>
    <source>
        <strain evidence="7 8">SMB1</strain>
    </source>
</reference>
<keyword evidence="8" id="KW-1185">Reference proteome</keyword>
<keyword evidence="4" id="KW-0564">Palmitate</keyword>
<evidence type="ECO:0000313" key="8">
    <source>
        <dbReference type="Proteomes" id="UP000249522"/>
    </source>
</evidence>
<evidence type="ECO:0000313" key="7">
    <source>
        <dbReference type="EMBL" id="PZD96342.1"/>
    </source>
</evidence>
<evidence type="ECO:0000256" key="3">
    <source>
        <dbReference type="ARBA" id="ARBA00023136"/>
    </source>
</evidence>
<dbReference type="Gene3D" id="3.40.190.10">
    <property type="entry name" value="Periplasmic binding protein-like II"/>
    <property type="match status" value="1"/>
</dbReference>
<dbReference type="AlphaFoldDB" id="A0A2W1LMX5"/>
<evidence type="ECO:0000256" key="1">
    <source>
        <dbReference type="ARBA" id="ARBA00022475"/>
    </source>
</evidence>
<evidence type="ECO:0000256" key="5">
    <source>
        <dbReference type="ARBA" id="ARBA00023288"/>
    </source>
</evidence>
<dbReference type="PANTHER" id="PTHR43649">
    <property type="entry name" value="ARABINOSE-BINDING PROTEIN-RELATED"/>
    <property type="match status" value="1"/>
</dbReference>
<keyword evidence="5" id="KW-0449">Lipoprotein</keyword>
<dbReference type="OrthoDB" id="9768630at2"/>
<sequence>MKKWLIGLLMVSMLAVLFGCSSGSSSTGTVSVLDDGAGEEAVTLKYWTFVELHGQHFQSMLKNWNKDHPDRQIKLEVSVMPYDDMHNKLSIALQTGQGAPDISDIEVGKFPDFLNGTPQLEPLNDVVEPYKESIVQSRLDLYTKDGTIYGLPTHVGAAVAFYNTEILEEAGVDYKTIVTWEDYKKAGMAVYEKTGKYMGTADTSAGWQLSMMLAQQGSDFTDEAGKPNINSPEMIKGLGILKDLQQNNVLATVAGGQPDTEEAYGEFNTGSYASAMMPFWFMSRYVNYMPDLQGKIAIAPIPVIEQGMSSSYGGGGTGTVVTKQAKDAQLAKDFLAFAKLTLDANINIWNTLGFDPVNTELWTQEDITHNKDNKFVQYFQNNPFEVLNEIKDGISLIKSTPASPTINNELYTTTLNEIFENDRDVTEALNAAQSQIEQQLK</sequence>
<feature type="signal peptide" evidence="6">
    <location>
        <begin position="1"/>
        <end position="23"/>
    </location>
</feature>
<name>A0A2W1LMX5_9BACL</name>